<gene>
    <name evidence="3" type="ORF">O6P43_006145</name>
</gene>
<dbReference type="GO" id="GO:0006357">
    <property type="term" value="P:regulation of transcription by RNA polymerase II"/>
    <property type="evidence" value="ECO:0007669"/>
    <property type="project" value="TreeGrafter"/>
</dbReference>
<keyword evidence="4" id="KW-1185">Reference proteome</keyword>
<dbReference type="AlphaFoldDB" id="A0AAD7Q7L0"/>
<dbReference type="EMBL" id="JARAOO010000003">
    <property type="protein sequence ID" value="KAJ7976353.1"/>
    <property type="molecule type" value="Genomic_DNA"/>
</dbReference>
<dbReference type="PANTHER" id="PTHR46309:SF12">
    <property type="entry name" value="GB|AAC80581.1"/>
    <property type="match status" value="1"/>
</dbReference>
<evidence type="ECO:0000256" key="1">
    <source>
        <dbReference type="PROSITE-ProRule" id="PRU00708"/>
    </source>
</evidence>
<dbReference type="Gene3D" id="3.40.630.30">
    <property type="match status" value="1"/>
</dbReference>
<feature type="domain" description="Increased DNA methylation 1 C-terminal" evidence="2">
    <location>
        <begin position="44"/>
        <end position="114"/>
    </location>
</feature>
<dbReference type="InterPro" id="IPR016181">
    <property type="entry name" value="Acyl_CoA_acyltransferase"/>
</dbReference>
<dbReference type="GO" id="GO:0005634">
    <property type="term" value="C:nucleus"/>
    <property type="evidence" value="ECO:0007669"/>
    <property type="project" value="TreeGrafter"/>
</dbReference>
<name>A0AAD7Q7L0_QUISA</name>
<evidence type="ECO:0000259" key="2">
    <source>
        <dbReference type="Pfam" id="PF23209"/>
    </source>
</evidence>
<dbReference type="PANTHER" id="PTHR46309">
    <property type="entry name" value="PHD FINGER PROTEIN 12"/>
    <property type="match status" value="1"/>
</dbReference>
<accession>A0AAD7Q7L0</accession>
<dbReference type="Pfam" id="PF23209">
    <property type="entry name" value="IDM1_C"/>
    <property type="match status" value="1"/>
</dbReference>
<dbReference type="CDD" id="cd04301">
    <property type="entry name" value="NAT_SF"/>
    <property type="match status" value="1"/>
</dbReference>
<proteinExistence type="predicted"/>
<dbReference type="Proteomes" id="UP001163823">
    <property type="component" value="Chromosome 3"/>
</dbReference>
<dbReference type="SUPFAM" id="SSF55729">
    <property type="entry name" value="Acyl-CoA N-acyltransferases (Nat)"/>
    <property type="match status" value="1"/>
</dbReference>
<protein>
    <submittedName>
        <fullName evidence="3">Increased DNA methylation 1-like</fullName>
    </submittedName>
</protein>
<feature type="repeat" description="PPR" evidence="1">
    <location>
        <begin position="4"/>
        <end position="38"/>
    </location>
</feature>
<reference evidence="3" key="1">
    <citation type="journal article" date="2023" name="Science">
        <title>Elucidation of the pathway for biosynthesis of saponin adjuvants from the soapbark tree.</title>
        <authorList>
            <person name="Reed J."/>
            <person name="Orme A."/>
            <person name="El-Demerdash A."/>
            <person name="Owen C."/>
            <person name="Martin L.B.B."/>
            <person name="Misra R.C."/>
            <person name="Kikuchi S."/>
            <person name="Rejzek M."/>
            <person name="Martin A.C."/>
            <person name="Harkess A."/>
            <person name="Leebens-Mack J."/>
            <person name="Louveau T."/>
            <person name="Stephenson M.J."/>
            <person name="Osbourn A."/>
        </authorList>
    </citation>
    <scope>NUCLEOTIDE SEQUENCE</scope>
    <source>
        <strain evidence="3">S10</strain>
    </source>
</reference>
<dbReference type="KEGG" id="qsa:O6P43_006145"/>
<dbReference type="InterPro" id="IPR042163">
    <property type="entry name" value="PHF12"/>
</dbReference>
<dbReference type="InterPro" id="IPR056511">
    <property type="entry name" value="IDM1_C"/>
</dbReference>
<comment type="caution">
    <text evidence="3">The sequence shown here is derived from an EMBL/GenBank/DDBJ whole genome shotgun (WGS) entry which is preliminary data.</text>
</comment>
<evidence type="ECO:0000313" key="3">
    <source>
        <dbReference type="EMBL" id="KAJ7976353.1"/>
    </source>
</evidence>
<dbReference type="InterPro" id="IPR002885">
    <property type="entry name" value="PPR_rpt"/>
</dbReference>
<sequence>MKKDVVSWNWMVLGYSGSGIYVECKELYKKMLDLAIMRSNKVVVINLLMSWLELNGLNFEGFYTVLLERDDEIICVATIRVYREKVAEVPLVATRSQYRQQGMCRILMDELEKANQSGIPILHDSKNETSMDI</sequence>
<organism evidence="3 4">
    <name type="scientific">Quillaja saponaria</name>
    <name type="common">Soap bark tree</name>
    <dbReference type="NCBI Taxonomy" id="32244"/>
    <lineage>
        <taxon>Eukaryota</taxon>
        <taxon>Viridiplantae</taxon>
        <taxon>Streptophyta</taxon>
        <taxon>Embryophyta</taxon>
        <taxon>Tracheophyta</taxon>
        <taxon>Spermatophyta</taxon>
        <taxon>Magnoliopsida</taxon>
        <taxon>eudicotyledons</taxon>
        <taxon>Gunneridae</taxon>
        <taxon>Pentapetalae</taxon>
        <taxon>rosids</taxon>
        <taxon>fabids</taxon>
        <taxon>Fabales</taxon>
        <taxon>Quillajaceae</taxon>
        <taxon>Quillaja</taxon>
    </lineage>
</organism>
<dbReference type="PROSITE" id="PS51375">
    <property type="entry name" value="PPR"/>
    <property type="match status" value="1"/>
</dbReference>
<evidence type="ECO:0000313" key="4">
    <source>
        <dbReference type="Proteomes" id="UP001163823"/>
    </source>
</evidence>
<dbReference type="GO" id="GO:0003714">
    <property type="term" value="F:transcription corepressor activity"/>
    <property type="evidence" value="ECO:0007669"/>
    <property type="project" value="InterPro"/>
</dbReference>